<feature type="compositionally biased region" description="Polar residues" evidence="2">
    <location>
        <begin position="818"/>
        <end position="829"/>
    </location>
</feature>
<dbReference type="PANTHER" id="PTHR15672">
    <property type="entry name" value="CAMP-REGULATED PHOSPHOPROTEIN 21 RELATED R3H DOMAIN CONTAINING PROTEIN"/>
    <property type="match status" value="1"/>
</dbReference>
<feature type="region of interest" description="Disordered" evidence="2">
    <location>
        <begin position="213"/>
        <end position="240"/>
    </location>
</feature>
<feature type="domain" description="SUZ" evidence="4">
    <location>
        <begin position="347"/>
        <end position="439"/>
    </location>
</feature>
<dbReference type="PROSITE" id="PS51061">
    <property type="entry name" value="R3H"/>
    <property type="match status" value="1"/>
</dbReference>
<dbReference type="SUPFAM" id="SSF82708">
    <property type="entry name" value="R3H domain"/>
    <property type="match status" value="1"/>
</dbReference>
<dbReference type="PROSITE" id="PS51673">
    <property type="entry name" value="SUZ"/>
    <property type="match status" value="1"/>
</dbReference>
<feature type="compositionally biased region" description="Low complexity" evidence="2">
    <location>
        <begin position="123"/>
        <end position="139"/>
    </location>
</feature>
<dbReference type="InterPro" id="IPR051937">
    <property type="entry name" value="R3H_domain_containing"/>
</dbReference>
<proteinExistence type="predicted"/>
<comment type="caution">
    <text evidence="5">The sequence shown here is derived from an EMBL/GenBank/DDBJ whole genome shotgun (WGS) entry which is preliminary data.</text>
</comment>
<gene>
    <name evidence="5" type="ORF">GT037_003545</name>
</gene>
<feature type="region of interest" description="Disordered" evidence="2">
    <location>
        <begin position="644"/>
        <end position="697"/>
    </location>
</feature>
<feature type="compositionally biased region" description="Basic and acidic residues" evidence="2">
    <location>
        <begin position="157"/>
        <end position="169"/>
    </location>
</feature>
<evidence type="ECO:0000256" key="2">
    <source>
        <dbReference type="SAM" id="MobiDB-lite"/>
    </source>
</evidence>
<feature type="region of interest" description="Disordered" evidence="2">
    <location>
        <begin position="352"/>
        <end position="483"/>
    </location>
</feature>
<feature type="region of interest" description="Disordered" evidence="2">
    <location>
        <begin position="1"/>
        <end position="198"/>
    </location>
</feature>
<reference evidence="5" key="1">
    <citation type="submission" date="2020-01" db="EMBL/GenBank/DDBJ databases">
        <authorList>
            <person name="Feng Z.H.Z."/>
        </authorList>
    </citation>
    <scope>NUCLEOTIDE SEQUENCE</scope>
    <source>
        <strain evidence="5">CBS107.38</strain>
    </source>
</reference>
<dbReference type="AlphaFoldDB" id="A0A8H7B6M7"/>
<dbReference type="RefSeq" id="XP_038788299.1">
    <property type="nucleotide sequence ID" value="XM_038928592.1"/>
</dbReference>
<dbReference type="InterPro" id="IPR024771">
    <property type="entry name" value="SUZ"/>
</dbReference>
<feature type="compositionally biased region" description="Polar residues" evidence="2">
    <location>
        <begin position="227"/>
        <end position="240"/>
    </location>
</feature>
<feature type="compositionally biased region" description="Basic and acidic residues" evidence="2">
    <location>
        <begin position="410"/>
        <end position="432"/>
    </location>
</feature>
<evidence type="ECO:0000256" key="1">
    <source>
        <dbReference type="ARBA" id="ARBA00022553"/>
    </source>
</evidence>
<feature type="compositionally biased region" description="Low complexity" evidence="2">
    <location>
        <begin position="830"/>
        <end position="847"/>
    </location>
</feature>
<evidence type="ECO:0000313" key="6">
    <source>
        <dbReference type="Proteomes" id="UP000596902"/>
    </source>
</evidence>
<feature type="compositionally biased region" description="Polar residues" evidence="2">
    <location>
        <begin position="382"/>
        <end position="397"/>
    </location>
</feature>
<evidence type="ECO:0000259" key="3">
    <source>
        <dbReference type="PROSITE" id="PS51061"/>
    </source>
</evidence>
<feature type="compositionally biased region" description="Polar residues" evidence="2">
    <location>
        <begin position="763"/>
        <end position="789"/>
    </location>
</feature>
<feature type="compositionally biased region" description="Pro residues" evidence="2">
    <location>
        <begin position="797"/>
        <end position="812"/>
    </location>
</feature>
<dbReference type="Pfam" id="PF01424">
    <property type="entry name" value="R3H"/>
    <property type="match status" value="1"/>
</dbReference>
<dbReference type="GeneID" id="62201770"/>
<dbReference type="GO" id="GO:0003676">
    <property type="term" value="F:nucleic acid binding"/>
    <property type="evidence" value="ECO:0007669"/>
    <property type="project" value="UniProtKB-UniRule"/>
</dbReference>
<reference evidence="5" key="2">
    <citation type="submission" date="2020-08" db="EMBL/GenBank/DDBJ databases">
        <title>Draft Genome Sequence of Cumin Blight Pathogen Alternaria burnsii.</title>
        <authorList>
            <person name="Feng Z."/>
        </authorList>
    </citation>
    <scope>NUCLEOTIDE SEQUENCE</scope>
    <source>
        <strain evidence="5">CBS107.38</strain>
    </source>
</reference>
<dbReference type="GO" id="GO:0006012">
    <property type="term" value="P:galactose metabolic process"/>
    <property type="evidence" value="ECO:0007669"/>
    <property type="project" value="TreeGrafter"/>
</dbReference>
<keyword evidence="6" id="KW-1185">Reference proteome</keyword>
<accession>A0A8H7B6M7</accession>
<feature type="compositionally biased region" description="Polar residues" evidence="2">
    <location>
        <begin position="671"/>
        <end position="685"/>
    </location>
</feature>
<evidence type="ECO:0000313" key="5">
    <source>
        <dbReference type="EMBL" id="KAF7678164.1"/>
    </source>
</evidence>
<dbReference type="InterPro" id="IPR001374">
    <property type="entry name" value="R3H_dom"/>
</dbReference>
<keyword evidence="1" id="KW-0597">Phosphoprotein</keyword>
<feature type="compositionally biased region" description="Polar residues" evidence="2">
    <location>
        <begin position="81"/>
        <end position="104"/>
    </location>
</feature>
<feature type="compositionally biased region" description="Basic and acidic residues" evidence="2">
    <location>
        <begin position="69"/>
        <end position="80"/>
    </location>
</feature>
<dbReference type="Pfam" id="PF12752">
    <property type="entry name" value="SUZ"/>
    <property type="match status" value="1"/>
</dbReference>
<dbReference type="Proteomes" id="UP000596902">
    <property type="component" value="Unassembled WGS sequence"/>
</dbReference>
<dbReference type="CDD" id="cd02642">
    <property type="entry name" value="R3H_encore_like"/>
    <property type="match status" value="1"/>
</dbReference>
<feature type="compositionally biased region" description="Basic and acidic residues" evidence="2">
    <location>
        <begin position="452"/>
        <end position="462"/>
    </location>
</feature>
<evidence type="ECO:0000259" key="4">
    <source>
        <dbReference type="PROSITE" id="PS51673"/>
    </source>
</evidence>
<dbReference type="InterPro" id="IPR036867">
    <property type="entry name" value="R3H_dom_sf"/>
</dbReference>
<feature type="region of interest" description="Disordered" evidence="2">
    <location>
        <begin position="720"/>
        <end position="847"/>
    </location>
</feature>
<sequence length="847" mass="90551">MASATPAPAEQAPPRPLSFAKVAASAIKPQTSKDSAPQARPPVATPRIPAVAQKARSIPMNGEVPPRILAEKQEDNDASKSAENAISPPAQQTSTAELSDTPSTDPKGEAVDRPQSAAVVKVSVTEDSSTQLSSSDGSGKPPSVDGKSVASATTFALDEKESLRPDDSASLRAVEEEDVTSPPDSVVADSRQGSDHGAARAFRDQLHEIAVMNPQPKREGPPGRFPTLTNGPQTLYDPNQSLNSAGLMSQPMVNGMPSLNGVPNMPAIPDEKLLEALRSPRDRLFVVKIEQDFIDFIKDSRENELCLPNCNTFYRMLAHRLADYYLLGHVVDTTMTGVKITRTPYCRIPPPVSQMVDPAKGTNTPPVELPARKIMRRDDGKSGTNTGANSQNASKTTSEMGGSEGSNDGEGSKDKAALSREEREARYREARQRIFGSAESEEPEVAESNGPGEDKNKGKDISRSSSAAGKKKPKKQRNYDDDDFQARSRFNVYYPQQYPVATYTGDNAVYYNGYPGPAQNAPYATMNPGASPPTAFSNPYPGMMAPEAQSQYGWAGQQYQASNGSMMPYPGYGQASNGYDISADFQRGMSSFQSAGMPSQVTPKMANPQMASYQDTYQQPQHMPVNSGWSHANQQPSFHIAQGAYNAQNGPGNRPMSAPHQAPMPGYSYGQFASNAYNGKSNRNQHPLPGSYNRGQFNPQTQAFVPGGRNIPFGMQQNMMQGQPQLNGYGGYQMSAQTSMPAQMPRPNPSSNSTPSFGSPQSIQGNNSATSMNRIASQTGEPGSSQSSIAKYGTPSHLPPKPPAPAPAPPFALPSMTRVPSSGLANNAPTTSTRGGSGNFNNNTNPN</sequence>
<feature type="compositionally biased region" description="Low complexity" evidence="2">
    <location>
        <begin position="749"/>
        <end position="762"/>
    </location>
</feature>
<dbReference type="PANTHER" id="PTHR15672:SF8">
    <property type="entry name" value="PROTEIN ENCORE"/>
    <property type="match status" value="1"/>
</dbReference>
<dbReference type="Gene3D" id="3.30.1370.50">
    <property type="entry name" value="R3H-like domain"/>
    <property type="match status" value="1"/>
</dbReference>
<name>A0A8H7B6M7_9PLEO</name>
<feature type="domain" description="R3H" evidence="3">
    <location>
        <begin position="283"/>
        <end position="350"/>
    </location>
</feature>
<protein>
    <submittedName>
        <fullName evidence="5">Single-stranded nucleic acid binding r3h</fullName>
    </submittedName>
</protein>
<organism evidence="5 6">
    <name type="scientific">Alternaria burnsii</name>
    <dbReference type="NCBI Taxonomy" id="1187904"/>
    <lineage>
        <taxon>Eukaryota</taxon>
        <taxon>Fungi</taxon>
        <taxon>Dikarya</taxon>
        <taxon>Ascomycota</taxon>
        <taxon>Pezizomycotina</taxon>
        <taxon>Dothideomycetes</taxon>
        <taxon>Pleosporomycetidae</taxon>
        <taxon>Pleosporales</taxon>
        <taxon>Pleosporineae</taxon>
        <taxon>Pleosporaceae</taxon>
        <taxon>Alternaria</taxon>
        <taxon>Alternaria sect. Alternaria</taxon>
    </lineage>
</organism>
<dbReference type="EMBL" id="JAAABM010000004">
    <property type="protein sequence ID" value="KAF7678164.1"/>
    <property type="molecule type" value="Genomic_DNA"/>
</dbReference>